<dbReference type="AlphaFoldDB" id="A0A699WW55"/>
<dbReference type="InterPro" id="IPR000073">
    <property type="entry name" value="AB_hydrolase_1"/>
</dbReference>
<protein>
    <recommendedName>
        <fullName evidence="1">AB hydrolase-1 domain-containing protein</fullName>
    </recommendedName>
</protein>
<gene>
    <name evidence="2" type="ORF">Tci_922499</name>
</gene>
<dbReference type="GO" id="GO:0016787">
    <property type="term" value="F:hydrolase activity"/>
    <property type="evidence" value="ECO:0007669"/>
    <property type="project" value="UniProtKB-ARBA"/>
</dbReference>
<comment type="caution">
    <text evidence="2">The sequence shown here is derived from an EMBL/GenBank/DDBJ whole genome shotgun (WGS) entry which is preliminary data.</text>
</comment>
<evidence type="ECO:0000259" key="1">
    <source>
        <dbReference type="Pfam" id="PF12697"/>
    </source>
</evidence>
<evidence type="ECO:0000313" key="2">
    <source>
        <dbReference type="EMBL" id="GFD50530.1"/>
    </source>
</evidence>
<dbReference type="EMBL" id="BKCJ011758476">
    <property type="protein sequence ID" value="GFD50530.1"/>
    <property type="molecule type" value="Genomic_DNA"/>
</dbReference>
<name>A0A699WW55_TANCI</name>
<dbReference type="SUPFAM" id="SSF53474">
    <property type="entry name" value="alpha/beta-Hydrolases"/>
    <property type="match status" value="1"/>
</dbReference>
<feature type="non-terminal residue" evidence="2">
    <location>
        <position position="1"/>
    </location>
</feature>
<feature type="domain" description="AB hydrolase-1" evidence="1">
    <location>
        <begin position="29"/>
        <end position="110"/>
    </location>
</feature>
<sequence>RLATIYRAPQPTIPIIILRSIMTTSKPHIVLLHGAWHSPPYFSKITTLLQDHLHVVHTLQLPAVGVPPLWTPPEDLTQDTAAARSLLDYAIGEGNDVIVICHSWGGTIAGSALVGYGK</sequence>
<dbReference type="Pfam" id="PF12697">
    <property type="entry name" value="Abhydrolase_6"/>
    <property type="match status" value="1"/>
</dbReference>
<dbReference type="PANTHER" id="PTHR37017:SF11">
    <property type="entry name" value="ESTERASE_LIPASE_THIOESTERASE DOMAIN-CONTAINING PROTEIN"/>
    <property type="match status" value="1"/>
</dbReference>
<reference evidence="2" key="1">
    <citation type="journal article" date="2019" name="Sci. Rep.">
        <title>Draft genome of Tanacetum cinerariifolium, the natural source of mosquito coil.</title>
        <authorList>
            <person name="Yamashiro T."/>
            <person name="Shiraishi A."/>
            <person name="Satake H."/>
            <person name="Nakayama K."/>
        </authorList>
    </citation>
    <scope>NUCLEOTIDE SEQUENCE</scope>
</reference>
<proteinExistence type="predicted"/>
<dbReference type="InterPro" id="IPR029058">
    <property type="entry name" value="AB_hydrolase_fold"/>
</dbReference>
<feature type="non-terminal residue" evidence="2">
    <location>
        <position position="118"/>
    </location>
</feature>
<organism evidence="2">
    <name type="scientific">Tanacetum cinerariifolium</name>
    <name type="common">Dalmatian daisy</name>
    <name type="synonym">Chrysanthemum cinerariifolium</name>
    <dbReference type="NCBI Taxonomy" id="118510"/>
    <lineage>
        <taxon>Eukaryota</taxon>
        <taxon>Viridiplantae</taxon>
        <taxon>Streptophyta</taxon>
        <taxon>Embryophyta</taxon>
        <taxon>Tracheophyta</taxon>
        <taxon>Spermatophyta</taxon>
        <taxon>Magnoliopsida</taxon>
        <taxon>eudicotyledons</taxon>
        <taxon>Gunneridae</taxon>
        <taxon>Pentapetalae</taxon>
        <taxon>asterids</taxon>
        <taxon>campanulids</taxon>
        <taxon>Asterales</taxon>
        <taxon>Asteraceae</taxon>
        <taxon>Asteroideae</taxon>
        <taxon>Anthemideae</taxon>
        <taxon>Anthemidinae</taxon>
        <taxon>Tanacetum</taxon>
    </lineage>
</organism>
<accession>A0A699WW55</accession>
<dbReference type="Gene3D" id="3.40.50.1820">
    <property type="entry name" value="alpha/beta hydrolase"/>
    <property type="match status" value="1"/>
</dbReference>
<dbReference type="InterPro" id="IPR052897">
    <property type="entry name" value="Sec-Metab_Biosynth_Hydrolase"/>
</dbReference>
<dbReference type="PANTHER" id="PTHR37017">
    <property type="entry name" value="AB HYDROLASE-1 DOMAIN-CONTAINING PROTEIN-RELATED"/>
    <property type="match status" value="1"/>
</dbReference>